<gene>
    <name evidence="1" type="ORF">HJQ60_004413</name>
</gene>
<reference evidence="1" key="2">
    <citation type="submission" date="2020-03" db="EMBL/GenBank/DDBJ databases">
        <authorList>
            <consortium name="NCBI Pathogen Detection Project"/>
        </authorList>
    </citation>
    <scope>NUCLEOTIDE SEQUENCE</scope>
    <source>
        <strain evidence="1">AMC_487</strain>
    </source>
</reference>
<sequence>MRTGRTQLQKILQLIPLARVLVPKLVFCCGSDIRKIFLFHIKRICAYCNDPINGGGFEIPTQAMYQMPCLGYMMIAILNNAKGRVGVNQLKRLVVSGLLFASFGANAECWIIGDLKGQEASSSDGYNYKLSSIPDTFHLVISKEKADLILAKDGIGGGIDYYPLSPNAMMGRSYRDGQLTLVTWAISNDGKVIHTRTISRSDIGSFTGSFVGNVKGKC</sequence>
<dbReference type="AlphaFoldDB" id="A0A797M4T8"/>
<name>A0A797M4T8_ECOLX</name>
<proteinExistence type="predicted"/>
<protein>
    <submittedName>
        <fullName evidence="1">Uncharacterized protein</fullName>
    </submittedName>
</protein>
<accession>A0A797M4T8</accession>
<comment type="caution">
    <text evidence="1">The sequence shown here is derived from an EMBL/GenBank/DDBJ whole genome shotgun (WGS) entry which is preliminary data.</text>
</comment>
<dbReference type="Proteomes" id="UP000845800">
    <property type="component" value="Unassembled WGS sequence"/>
</dbReference>
<reference evidence="1" key="1">
    <citation type="journal article" date="2018" name="Genome Biol.">
        <title>SKESA: strategic k-mer extension for scrupulous assemblies.</title>
        <authorList>
            <person name="Souvorov A."/>
            <person name="Agarwala R."/>
            <person name="Lipman D.J."/>
        </authorList>
    </citation>
    <scope>NUCLEOTIDE SEQUENCE [LARGE SCALE GENOMIC DNA]</scope>
    <source>
        <strain evidence="1">AMC_487</strain>
    </source>
</reference>
<organism evidence="1">
    <name type="scientific">Escherichia coli</name>
    <dbReference type="NCBI Taxonomy" id="562"/>
    <lineage>
        <taxon>Bacteria</taxon>
        <taxon>Pseudomonadati</taxon>
        <taxon>Pseudomonadota</taxon>
        <taxon>Gammaproteobacteria</taxon>
        <taxon>Enterobacterales</taxon>
        <taxon>Enterobacteriaceae</taxon>
        <taxon>Escherichia</taxon>
    </lineage>
</organism>
<dbReference type="EMBL" id="DABERK010000031">
    <property type="protein sequence ID" value="HAI5334360.1"/>
    <property type="molecule type" value="Genomic_DNA"/>
</dbReference>
<evidence type="ECO:0000313" key="1">
    <source>
        <dbReference type="EMBL" id="HAI5334360.1"/>
    </source>
</evidence>